<feature type="domain" description="Major facilitator superfamily (MFS) profile" evidence="6">
    <location>
        <begin position="42"/>
        <end position="203"/>
    </location>
</feature>
<evidence type="ECO:0000259" key="6">
    <source>
        <dbReference type="PROSITE" id="PS50850"/>
    </source>
</evidence>
<accession>A0AAD5QJ41</accession>
<feature type="transmembrane region" description="Helical" evidence="5">
    <location>
        <begin position="90"/>
        <end position="110"/>
    </location>
</feature>
<gene>
    <name evidence="7" type="ORF">KIN20_010867</name>
</gene>
<evidence type="ECO:0000256" key="2">
    <source>
        <dbReference type="ARBA" id="ARBA00022692"/>
    </source>
</evidence>
<dbReference type="InterPro" id="IPR045263">
    <property type="entry name" value="GLUT"/>
</dbReference>
<name>A0AAD5QJ41_PARTN</name>
<dbReference type="InterPro" id="IPR036259">
    <property type="entry name" value="MFS_trans_sf"/>
</dbReference>
<dbReference type="GO" id="GO:0015149">
    <property type="term" value="F:hexose transmembrane transporter activity"/>
    <property type="evidence" value="ECO:0007669"/>
    <property type="project" value="TreeGrafter"/>
</dbReference>
<feature type="transmembrane region" description="Helical" evidence="5">
    <location>
        <begin position="122"/>
        <end position="143"/>
    </location>
</feature>
<dbReference type="InterPro" id="IPR019430">
    <property type="entry name" value="7TM_GPCR_serpentine_rcpt_Srx"/>
</dbReference>
<evidence type="ECO:0000256" key="4">
    <source>
        <dbReference type="ARBA" id="ARBA00023136"/>
    </source>
</evidence>
<evidence type="ECO:0000313" key="7">
    <source>
        <dbReference type="EMBL" id="KAJ1354058.1"/>
    </source>
</evidence>
<dbReference type="Proteomes" id="UP001196413">
    <property type="component" value="Unassembled WGS sequence"/>
</dbReference>
<dbReference type="GO" id="GO:0016020">
    <property type="term" value="C:membrane"/>
    <property type="evidence" value="ECO:0007669"/>
    <property type="project" value="UniProtKB-SubCell"/>
</dbReference>
<dbReference type="PANTHER" id="PTHR23503">
    <property type="entry name" value="SOLUTE CARRIER FAMILY 2"/>
    <property type="match status" value="1"/>
</dbReference>
<evidence type="ECO:0000313" key="8">
    <source>
        <dbReference type="Proteomes" id="UP001196413"/>
    </source>
</evidence>
<comment type="subcellular location">
    <subcellularLocation>
        <location evidence="1">Membrane</location>
        <topology evidence="1">Multi-pass membrane protein</topology>
    </subcellularLocation>
</comment>
<keyword evidence="3 5" id="KW-1133">Transmembrane helix</keyword>
<dbReference type="Pfam" id="PF00083">
    <property type="entry name" value="Sugar_tr"/>
    <property type="match status" value="1"/>
</dbReference>
<dbReference type="EMBL" id="JAHQIW010001931">
    <property type="protein sequence ID" value="KAJ1354058.1"/>
    <property type="molecule type" value="Genomic_DNA"/>
</dbReference>
<dbReference type="InterPro" id="IPR020846">
    <property type="entry name" value="MFS_dom"/>
</dbReference>
<keyword evidence="8" id="KW-1185">Reference proteome</keyword>
<organism evidence="7 8">
    <name type="scientific">Parelaphostrongylus tenuis</name>
    <name type="common">Meningeal worm</name>
    <dbReference type="NCBI Taxonomy" id="148309"/>
    <lineage>
        <taxon>Eukaryota</taxon>
        <taxon>Metazoa</taxon>
        <taxon>Ecdysozoa</taxon>
        <taxon>Nematoda</taxon>
        <taxon>Chromadorea</taxon>
        <taxon>Rhabditida</taxon>
        <taxon>Rhabditina</taxon>
        <taxon>Rhabditomorpha</taxon>
        <taxon>Strongyloidea</taxon>
        <taxon>Metastrongylidae</taxon>
        <taxon>Parelaphostrongylus</taxon>
    </lineage>
</organism>
<dbReference type="AlphaFoldDB" id="A0AAD5QJ41"/>
<feature type="transmembrane region" description="Helical" evidence="5">
    <location>
        <begin position="168"/>
        <end position="190"/>
    </location>
</feature>
<evidence type="ECO:0000256" key="1">
    <source>
        <dbReference type="ARBA" id="ARBA00004141"/>
    </source>
</evidence>
<proteinExistence type="predicted"/>
<dbReference type="Pfam" id="PF10328">
    <property type="entry name" value="7TM_GPCR_Srx"/>
    <property type="match status" value="1"/>
</dbReference>
<comment type="caution">
    <text evidence="7">The sequence shown here is derived from an EMBL/GenBank/DDBJ whole genome shotgun (WGS) entry which is preliminary data.</text>
</comment>
<reference evidence="7" key="1">
    <citation type="submission" date="2021-06" db="EMBL/GenBank/DDBJ databases">
        <title>Parelaphostrongylus tenuis whole genome reference sequence.</title>
        <authorList>
            <person name="Garwood T.J."/>
            <person name="Larsen P.A."/>
            <person name="Fountain-Jones N.M."/>
            <person name="Garbe J.R."/>
            <person name="Macchietto M.G."/>
            <person name="Kania S.A."/>
            <person name="Gerhold R.W."/>
            <person name="Richards J.E."/>
            <person name="Wolf T.M."/>
        </authorList>
    </citation>
    <scope>NUCLEOTIDE SEQUENCE</scope>
    <source>
        <strain evidence="7">MNPRO001-30</strain>
        <tissue evidence="7">Meninges</tissue>
    </source>
</reference>
<keyword evidence="4 5" id="KW-0472">Membrane</keyword>
<dbReference type="SUPFAM" id="SSF103473">
    <property type="entry name" value="MFS general substrate transporter"/>
    <property type="match status" value="1"/>
</dbReference>
<dbReference type="InterPro" id="IPR005828">
    <property type="entry name" value="MFS_sugar_transport-like"/>
</dbReference>
<evidence type="ECO:0000256" key="3">
    <source>
        <dbReference type="ARBA" id="ARBA00022989"/>
    </source>
</evidence>
<keyword evidence="2 5" id="KW-0812">Transmembrane</keyword>
<sequence>MERDDVLLGPLFTDGKAVNKKNAGDVASGSSPWPTWNLAITALLVSLGGGFNFGYQLLITNPAQEAFIQFVNISYTETHGVQQNREALEFIWGVIVSTFFWGATVGSLLIQTVADSFGRKRGLVLTFFVQIISVLVAIASYFVEVFGFVSNGAAIVAVRNNPTLRNSFGLLCLSHSIANMGILLVFVFWITPITLLRELLSVV</sequence>
<dbReference type="PANTHER" id="PTHR23503:SF96">
    <property type="entry name" value="MAJOR FACILITATOR SUPERFAMILY (MFS) PROFILE DOMAIN-CONTAINING PROTEIN"/>
    <property type="match status" value="1"/>
</dbReference>
<protein>
    <recommendedName>
        <fullName evidence="6">Major facilitator superfamily (MFS) profile domain-containing protein</fullName>
    </recommendedName>
</protein>
<evidence type="ECO:0000256" key="5">
    <source>
        <dbReference type="SAM" id="Phobius"/>
    </source>
</evidence>
<dbReference type="PROSITE" id="PS50850">
    <property type="entry name" value="MFS"/>
    <property type="match status" value="1"/>
</dbReference>
<dbReference type="Gene3D" id="1.20.1250.20">
    <property type="entry name" value="MFS general substrate transporter like domains"/>
    <property type="match status" value="1"/>
</dbReference>